<proteinExistence type="inferred from homology"/>
<dbReference type="InterPro" id="IPR029058">
    <property type="entry name" value="AB_hydrolase_fold"/>
</dbReference>
<comment type="caution">
    <text evidence="11">The sequence shown here is derived from an EMBL/GenBank/DDBJ whole genome shotgun (WGS) entry which is preliminary data.</text>
</comment>
<dbReference type="GO" id="GO:0005737">
    <property type="term" value="C:cytoplasm"/>
    <property type="evidence" value="ECO:0007669"/>
    <property type="project" value="TreeGrafter"/>
</dbReference>
<comment type="function">
    <text evidence="7">Hydrolyzes fatty acids from S-acylated cysteine residues in proteins with a strong preference for palmitoylated G-alpha proteins over other acyl substrates. Mediates the deacylation of G-alpha proteins such as GPA1 in vivo, but has weak or no activity toward palmitoylated Ras proteins. Has weak lysophospholipase activity in vitro; however such activity may not exist in vivo.</text>
</comment>
<dbReference type="SUPFAM" id="SSF53474">
    <property type="entry name" value="alpha/beta-Hydrolases"/>
    <property type="match status" value="1"/>
</dbReference>
<evidence type="ECO:0000256" key="6">
    <source>
        <dbReference type="ARBA" id="ARBA00022832"/>
    </source>
</evidence>
<dbReference type="InterPro" id="IPR003140">
    <property type="entry name" value="PLipase/COase/thioEstase"/>
</dbReference>
<dbReference type="EMBL" id="LATX01001768">
    <property type="protein sequence ID" value="KTB38338.1"/>
    <property type="molecule type" value="Genomic_DNA"/>
</dbReference>
<dbReference type="GO" id="GO:0052689">
    <property type="term" value="F:carboxylic ester hydrolase activity"/>
    <property type="evidence" value="ECO:0007669"/>
    <property type="project" value="UniProtKB-KW"/>
</dbReference>
<feature type="domain" description="Phospholipase/carboxylesterase/thioesterase" evidence="10">
    <location>
        <begin position="49"/>
        <end position="267"/>
    </location>
</feature>
<keyword evidence="6" id="KW-0443">Lipid metabolism</keyword>
<evidence type="ECO:0000256" key="8">
    <source>
        <dbReference type="ARBA" id="ARBA00031195"/>
    </source>
</evidence>
<dbReference type="PANTHER" id="PTHR10655:SF17">
    <property type="entry name" value="LYSOPHOSPHOLIPASE-LIKE PROTEIN 1"/>
    <property type="match status" value="1"/>
</dbReference>
<evidence type="ECO:0000313" key="11">
    <source>
        <dbReference type="EMBL" id="KTB38338.1"/>
    </source>
</evidence>
<evidence type="ECO:0000256" key="3">
    <source>
        <dbReference type="ARBA" id="ARBA00014923"/>
    </source>
</evidence>
<evidence type="ECO:0000259" key="10">
    <source>
        <dbReference type="Pfam" id="PF02230"/>
    </source>
</evidence>
<dbReference type="GO" id="GO:0008474">
    <property type="term" value="F:palmitoyl-(protein) hydrolase activity"/>
    <property type="evidence" value="ECO:0007669"/>
    <property type="project" value="UniProtKB-EC"/>
</dbReference>
<dbReference type="AlphaFoldDB" id="A0A0W0FQ07"/>
<gene>
    <name evidence="11" type="ORF">WG66_9035</name>
</gene>
<keyword evidence="6" id="KW-0276">Fatty acid metabolism</keyword>
<dbReference type="eggNOG" id="KOG2112">
    <property type="taxonomic scope" value="Eukaryota"/>
</dbReference>
<evidence type="ECO:0000256" key="7">
    <source>
        <dbReference type="ARBA" id="ARBA00029392"/>
    </source>
</evidence>
<organism evidence="11 12">
    <name type="scientific">Moniliophthora roreri</name>
    <name type="common">Frosty pod rot fungus</name>
    <name type="synonym">Monilia roreri</name>
    <dbReference type="NCBI Taxonomy" id="221103"/>
    <lineage>
        <taxon>Eukaryota</taxon>
        <taxon>Fungi</taxon>
        <taxon>Dikarya</taxon>
        <taxon>Basidiomycota</taxon>
        <taxon>Agaricomycotina</taxon>
        <taxon>Agaricomycetes</taxon>
        <taxon>Agaricomycetidae</taxon>
        <taxon>Agaricales</taxon>
        <taxon>Marasmiineae</taxon>
        <taxon>Marasmiaceae</taxon>
        <taxon>Moniliophthora</taxon>
    </lineage>
</organism>
<evidence type="ECO:0000256" key="4">
    <source>
        <dbReference type="ARBA" id="ARBA00022487"/>
    </source>
</evidence>
<protein>
    <recommendedName>
        <fullName evidence="3">Acyl-protein thioesterase 1</fullName>
        <ecNumber evidence="2">3.1.2.22</ecNumber>
    </recommendedName>
    <alternativeName>
        <fullName evidence="8">Palmitoyl-protein hydrolase</fullName>
    </alternativeName>
</protein>
<evidence type="ECO:0000256" key="2">
    <source>
        <dbReference type="ARBA" id="ARBA00012423"/>
    </source>
</evidence>
<comment type="similarity">
    <text evidence="1">Belongs to the AB hydrolase superfamily. AB hydrolase 2 family.</text>
</comment>
<evidence type="ECO:0000256" key="9">
    <source>
        <dbReference type="ARBA" id="ARBA00047337"/>
    </source>
</evidence>
<comment type="catalytic activity">
    <reaction evidence="9">
        <text>S-hexadecanoyl-L-cysteinyl-[protein] + H2O = L-cysteinyl-[protein] + hexadecanoate + H(+)</text>
        <dbReference type="Rhea" id="RHEA:19233"/>
        <dbReference type="Rhea" id="RHEA-COMP:10131"/>
        <dbReference type="Rhea" id="RHEA-COMP:11032"/>
        <dbReference type="ChEBI" id="CHEBI:7896"/>
        <dbReference type="ChEBI" id="CHEBI:15377"/>
        <dbReference type="ChEBI" id="CHEBI:15378"/>
        <dbReference type="ChEBI" id="CHEBI:29950"/>
        <dbReference type="ChEBI" id="CHEBI:74151"/>
        <dbReference type="EC" id="3.1.2.22"/>
    </reaction>
</comment>
<sequence>MTTSHQLFQAAVLVVLVFIAADYLDLLKPNTSFQMSANTPEFLEVPALTKHTATVIFIHGLGDTGYGWKPVADMFQKDAGLGHVKWVLPHAPNIPVTINQGEAMPAWYDIATFGRDKDEDEEGMMKAKRAITALIEREVATGTPLERIVLGGFSQGAVTTLLTGLTIDKKLAGLAPLSGRLPLMGKFKELMSPHATSIPIFWGHGTADPIVSFKFAEESVELLQSLGFTVVKGGKKPEGLSFNVYEGLPHSTDPFELMDLKAWLKQVIPPTD</sequence>
<accession>A0A0W0FQ07</accession>
<dbReference type="GO" id="GO:0006631">
    <property type="term" value="P:fatty acid metabolic process"/>
    <property type="evidence" value="ECO:0007669"/>
    <property type="project" value="UniProtKB-KW"/>
</dbReference>
<evidence type="ECO:0000256" key="1">
    <source>
        <dbReference type="ARBA" id="ARBA00006499"/>
    </source>
</evidence>
<keyword evidence="4" id="KW-0719">Serine esterase</keyword>
<dbReference type="EC" id="3.1.2.22" evidence="2"/>
<dbReference type="Pfam" id="PF02230">
    <property type="entry name" value="Abhydrolase_2"/>
    <property type="match status" value="1"/>
</dbReference>
<dbReference type="InterPro" id="IPR050565">
    <property type="entry name" value="LYPA1-2/EST-like"/>
</dbReference>
<name>A0A0W0FQ07_MONRR</name>
<evidence type="ECO:0000313" key="12">
    <source>
        <dbReference type="Proteomes" id="UP000054988"/>
    </source>
</evidence>
<reference evidence="11 12" key="1">
    <citation type="submission" date="2015-12" db="EMBL/GenBank/DDBJ databases">
        <title>Draft genome sequence of Moniliophthora roreri, the causal agent of frosty pod rot of cacao.</title>
        <authorList>
            <person name="Aime M.C."/>
            <person name="Diaz-Valderrama J.R."/>
            <person name="Kijpornyongpan T."/>
            <person name="Phillips-Mora W."/>
        </authorList>
    </citation>
    <scope>NUCLEOTIDE SEQUENCE [LARGE SCALE GENOMIC DNA]</scope>
    <source>
        <strain evidence="11 12">MCA 2952</strain>
    </source>
</reference>
<keyword evidence="5" id="KW-0378">Hydrolase</keyword>
<dbReference type="PANTHER" id="PTHR10655">
    <property type="entry name" value="LYSOPHOSPHOLIPASE-RELATED"/>
    <property type="match status" value="1"/>
</dbReference>
<evidence type="ECO:0000256" key="5">
    <source>
        <dbReference type="ARBA" id="ARBA00022801"/>
    </source>
</evidence>
<dbReference type="Gene3D" id="3.40.50.1820">
    <property type="entry name" value="alpha/beta hydrolase"/>
    <property type="match status" value="1"/>
</dbReference>
<dbReference type="Proteomes" id="UP000054988">
    <property type="component" value="Unassembled WGS sequence"/>
</dbReference>